<dbReference type="GeneID" id="54999189"/>
<evidence type="ECO:0000313" key="2">
    <source>
        <dbReference type="Proteomes" id="UP000262321"/>
    </source>
</evidence>
<sequence>MTEKSFDDVHTLLLSSELTDVIFHEVAASRTTEEPSSHYTLQVLTRVDGTQFEVRCKTTVVGGGAKYLGDAGAIFTLAEERKIPDEVAQEFAEKVGVMAVYPYLRAAITQLGAQLAVERPVLPLLRSGDVQLTADEPWNATPAEKQ</sequence>
<dbReference type="Proteomes" id="UP000262321">
    <property type="component" value="Segment"/>
</dbReference>
<evidence type="ECO:0008006" key="3">
    <source>
        <dbReference type="Google" id="ProtNLM"/>
    </source>
</evidence>
<evidence type="ECO:0000313" key="1">
    <source>
        <dbReference type="EMBL" id="AXQ63903.1"/>
    </source>
</evidence>
<name>A0A385DWP9_9CAUD</name>
<accession>A0A385DWP9</accession>
<keyword evidence="2" id="KW-1185">Reference proteome</keyword>
<dbReference type="EMBL" id="MH651176">
    <property type="protein sequence ID" value="AXQ63903.1"/>
    <property type="molecule type" value="Genomic_DNA"/>
</dbReference>
<proteinExistence type="predicted"/>
<reference evidence="1 2" key="1">
    <citation type="submission" date="2018-07" db="EMBL/GenBank/DDBJ databases">
        <authorList>
            <person name="Said P."/>
            <person name="Hotaki K."/>
            <person name="Hall J.T."/>
            <person name="Leadon S.A."/>
            <person name="Fogarty M.P."/>
            <person name="Warner M.H."/>
            <person name="Garlena R.A."/>
            <person name="Russell D.A."/>
            <person name="Pope W.H."/>
            <person name="Jacobs-Sera D."/>
            <person name="Hatfull G.F."/>
        </authorList>
    </citation>
    <scope>NUCLEOTIDE SEQUENCE [LARGE SCALE GENOMIC DNA]</scope>
</reference>
<dbReference type="RefSeq" id="YP_009808288.1">
    <property type="nucleotide sequence ID" value="NC_048039.1"/>
</dbReference>
<gene>
    <name evidence="1" type="primary">51</name>
    <name evidence="1" type="ORF">SEA_HORUS_51</name>
</gene>
<organism evidence="1 2">
    <name type="scientific">Gordonia phage Horus</name>
    <dbReference type="NCBI Taxonomy" id="2301696"/>
    <lineage>
        <taxon>Viruses</taxon>
        <taxon>Duplodnaviria</taxon>
        <taxon>Heunggongvirae</taxon>
        <taxon>Uroviricota</taxon>
        <taxon>Caudoviricetes</taxon>
        <taxon>Langleyhallvirinae</taxon>
        <taxon>Horusvirus</taxon>
        <taxon>Horusvirus horus</taxon>
    </lineage>
</organism>
<protein>
    <recommendedName>
        <fullName evidence="3">Preprotein translocase subunit SecB</fullName>
    </recommendedName>
</protein>
<dbReference type="KEGG" id="vg:54999189"/>